<keyword evidence="3" id="KW-0472">Membrane</keyword>
<dbReference type="SUPFAM" id="SSF53300">
    <property type="entry name" value="vWA-like"/>
    <property type="match status" value="1"/>
</dbReference>
<dbReference type="InterPro" id="IPR019734">
    <property type="entry name" value="TPR_rpt"/>
</dbReference>
<accession>A0A9D7LTA5</accession>
<evidence type="ECO:0000313" key="5">
    <source>
        <dbReference type="EMBL" id="MBK8890788.1"/>
    </source>
</evidence>
<dbReference type="InterPro" id="IPR036465">
    <property type="entry name" value="vWFA_dom_sf"/>
</dbReference>
<feature type="region of interest" description="Disordered" evidence="2">
    <location>
        <begin position="453"/>
        <end position="488"/>
    </location>
</feature>
<proteinExistence type="predicted"/>
<dbReference type="PANTHER" id="PTHR22550:SF14">
    <property type="entry name" value="VWFA DOMAIN-CONTAINING PROTEIN"/>
    <property type="match status" value="1"/>
</dbReference>
<dbReference type="PROSITE" id="PS50005">
    <property type="entry name" value="TPR"/>
    <property type="match status" value="1"/>
</dbReference>
<dbReference type="InterPro" id="IPR011990">
    <property type="entry name" value="TPR-like_helical_dom_sf"/>
</dbReference>
<evidence type="ECO:0000256" key="2">
    <source>
        <dbReference type="SAM" id="MobiDB-lite"/>
    </source>
</evidence>
<dbReference type="SUPFAM" id="SSF48452">
    <property type="entry name" value="TPR-like"/>
    <property type="match status" value="1"/>
</dbReference>
<protein>
    <submittedName>
        <fullName evidence="5">VWA domain-containing protein</fullName>
    </submittedName>
</protein>
<dbReference type="EMBL" id="JADKBR010000015">
    <property type="protein sequence ID" value="MBK8890788.1"/>
    <property type="molecule type" value="Genomic_DNA"/>
</dbReference>
<keyword evidence="3" id="KW-0812">Transmembrane</keyword>
<evidence type="ECO:0000313" key="6">
    <source>
        <dbReference type="Proteomes" id="UP000808146"/>
    </source>
</evidence>
<evidence type="ECO:0000259" key="4">
    <source>
        <dbReference type="Pfam" id="PF13519"/>
    </source>
</evidence>
<keyword evidence="1" id="KW-0802">TPR repeat</keyword>
<evidence type="ECO:0000256" key="1">
    <source>
        <dbReference type="PROSITE-ProRule" id="PRU00339"/>
    </source>
</evidence>
<keyword evidence="3" id="KW-1133">Transmembrane helix</keyword>
<feature type="repeat" description="TPR" evidence="1">
    <location>
        <begin position="404"/>
        <end position="437"/>
    </location>
</feature>
<dbReference type="SMART" id="SM00028">
    <property type="entry name" value="TPR"/>
    <property type="match status" value="1"/>
</dbReference>
<feature type="transmembrane region" description="Helical" evidence="3">
    <location>
        <begin position="309"/>
        <end position="328"/>
    </location>
</feature>
<dbReference type="InterPro" id="IPR050768">
    <property type="entry name" value="UPF0353/GerABKA_families"/>
</dbReference>
<feature type="domain" description="VWFA" evidence="4">
    <location>
        <begin position="96"/>
        <end position="208"/>
    </location>
</feature>
<gene>
    <name evidence="5" type="ORF">IPN75_10550</name>
</gene>
<evidence type="ECO:0000256" key="3">
    <source>
        <dbReference type="SAM" id="Phobius"/>
    </source>
</evidence>
<feature type="compositionally biased region" description="Acidic residues" evidence="2">
    <location>
        <begin position="461"/>
        <end position="475"/>
    </location>
</feature>
<dbReference type="Proteomes" id="UP000808146">
    <property type="component" value="Unassembled WGS sequence"/>
</dbReference>
<dbReference type="Gene3D" id="1.25.40.10">
    <property type="entry name" value="Tetratricopeptide repeat domain"/>
    <property type="match status" value="1"/>
</dbReference>
<name>A0A9D7LTA5_9RHOO</name>
<dbReference type="PANTHER" id="PTHR22550">
    <property type="entry name" value="SPORE GERMINATION PROTEIN"/>
    <property type="match status" value="1"/>
</dbReference>
<dbReference type="AlphaFoldDB" id="A0A9D7LTA5"/>
<organism evidence="5 6">
    <name type="scientific">Candidatus Dechloromonas phosphorivorans</name>
    <dbReference type="NCBI Taxonomy" id="2899244"/>
    <lineage>
        <taxon>Bacteria</taxon>
        <taxon>Pseudomonadati</taxon>
        <taxon>Pseudomonadota</taxon>
        <taxon>Betaproteobacteria</taxon>
        <taxon>Rhodocyclales</taxon>
        <taxon>Azonexaceae</taxon>
        <taxon>Dechloromonas</taxon>
    </lineage>
</organism>
<dbReference type="Pfam" id="PF13519">
    <property type="entry name" value="VWA_2"/>
    <property type="match status" value="1"/>
</dbReference>
<feature type="transmembrane region" description="Helical" evidence="3">
    <location>
        <begin position="12"/>
        <end position="29"/>
    </location>
</feature>
<reference evidence="5" key="1">
    <citation type="submission" date="2020-10" db="EMBL/GenBank/DDBJ databases">
        <title>Connecting structure to function with the recovery of over 1000 high-quality activated sludge metagenome-assembled genomes encoding full-length rRNA genes using long-read sequencing.</title>
        <authorList>
            <person name="Singleton C.M."/>
            <person name="Petriglieri F."/>
            <person name="Kristensen J.M."/>
            <person name="Kirkegaard R.H."/>
            <person name="Michaelsen T.Y."/>
            <person name="Andersen M.H."/>
            <person name="Karst S.M."/>
            <person name="Dueholm M.S."/>
            <person name="Nielsen P.H."/>
            <person name="Albertsen M."/>
        </authorList>
    </citation>
    <scope>NUCLEOTIDE SEQUENCE</scope>
    <source>
        <strain evidence="5">OdNE_18-Q3-R46-58_BAT3C.305</strain>
    </source>
</reference>
<sequence>MPELSALHFLRPAWLWVMPVALLLWWLHLRQHRIEAQWRDLIAPHLLTHLVVRPTRRLAPTPHDWLLALLLLGSLTVAGPSWEREPAPFSNDTGRLVIVLDLAPGMLGPDVAPTRLARAKLKLRDLLAQRRDNRMALIAFAGSAHGVLPFTDDVSAIERTIDILEPRLMPTTADASDSARVARALALAQALLERDGDSSPASILLVSDRAVEGVDSPLHPVLWQFAPVQSPTPAWLDDHIALSTDRQDVEAVHQALGRQWRQAEAALADADAPSRRWRDGGIWLLPLLLVLALPGAPPGLERRAMKRNLLYFRLYALLALVCFLYGAMQEARRAGIEAPPWTAQPGYWWQTPVQRGASAFAQGDWQQAMRHFRQSPQPDWLAAACYRAGDFNCAAASLSEATSPQARYNLGNIEARRGRLASALKHYDAALAARPDWREAEDNRQLVLHLIAERTRRGDPPDGDGEPNQDPDEIVTDEKGKKGKAGAIDIEKLDPKSLAQLWLRQVRNDPGEFLRLRFADEAARSKEPK</sequence>
<dbReference type="InterPro" id="IPR002035">
    <property type="entry name" value="VWF_A"/>
</dbReference>
<comment type="caution">
    <text evidence="5">The sequence shown here is derived from an EMBL/GenBank/DDBJ whole genome shotgun (WGS) entry which is preliminary data.</text>
</comment>
<dbReference type="Gene3D" id="3.40.50.410">
    <property type="entry name" value="von Willebrand factor, type A domain"/>
    <property type="match status" value="1"/>
</dbReference>